<evidence type="ECO:0000256" key="13">
    <source>
        <dbReference type="RuleBase" id="RU365061"/>
    </source>
</evidence>
<dbReference type="Pfam" id="PF12009">
    <property type="entry name" value="Telomerase_RBD"/>
    <property type="match status" value="1"/>
</dbReference>
<keyword evidence="5 13" id="KW-0808">Transferase</keyword>
<dbReference type="GO" id="GO:0000781">
    <property type="term" value="C:chromosome, telomeric region"/>
    <property type="evidence" value="ECO:0007669"/>
    <property type="project" value="UniProtKB-SubCell"/>
</dbReference>
<sequence length="1097" mass="123478">MKRKRAKHGQVAARKRLKVAQSSAAIHEQKLPDASVLRPYYVQLETLRSYLCRQLSKKRAKILDDATRCSDPLSPNSQLRSLLDRTLVGSFDKRSEGSHDIRHGPELKAFSQRRSASVSTASLTPSQQVPLPDIVDYCVWSLFRKHARTSYPPHVLCHGYVRSAAAGQHVPYEIHGLVSHNPNQYVAQFKTKPWTELPQLLGGNADKILVSLLLDCGIFTPLEPLQKNWIQISGVPLTELPQTDVVVEAEPVVPPRKRLARLDAPAPVRKANAIRFVRHRMLYGRPTLNAAGGVTFGQRTIHVLNRCKNLADDAETVHVMKHIFPRRFSLHNVFTSSVTKEESAQPFLDYTLREQEIKRKRLKDEAVRKPTSRDIKIPKRLRGLPTQLVKGIRKRHQTSSYSRLIDHYCPIPSASSNIFSLATPPSQVSAFARSVISHVFPSALWSTSSNSHHIHRSIDRFILLGRYESLTLHTLLQNISPTSIPWLRPPDLSPHLPLSPSDMETRVSLLSELLYYVFDSFLVPLLSSNFYITESSTSRNTLLFFRHDVWLRLSSPALSSLTQRMFEPLTSAQAQTYKARAQLGEGKVRLLPKEAGLRPIVNLKRRAMVRGRDGRMVLGRSVNAALGGAFAVLGCEVRGDARLVGASVFSVEGLGPRLLGFKKGLEGRGWGLGRRRGAGQGLCFVKVDVKGCFDSIPQERLMALLRKVVVAEEYSVGRYAEGKMVRGGRVVWKYKKEAQYSREDGSLSHVLADTGPEREGRVVIDKVVRKHETRRNVLDVLEEHVKRNVVRIGKGSWRQKVGIPQGSVVSSLLCSLFYGHMDGDELGFLDNEECLLVRLIDDFLLITPRLDLAKRFVEVMHGGLAGYGIEIKHEKSMVNFDVMVDGKRVKRLPAVTEFPYCGLSIHTASLHVSADVSRRQSQETRAAVTVEHSKAPGRSFYRKALDTAKLHMHSMLLSKAFNDIARIENNVHQAFKDMGWRCVHYMDSMSTCNQPGGQLLIRTVEDLIDFAYGLMQKRGHGQGQSRDCDHVMGRAQMQRIAYEALLQVFQRRQTKLKVLVEWISMRLSHMRDRKRPTVKGVGKGPQGLNQPRNTSPV</sequence>
<dbReference type="PROSITE" id="PS50878">
    <property type="entry name" value="RT_POL"/>
    <property type="match status" value="1"/>
</dbReference>
<dbReference type="InterPro" id="IPR043502">
    <property type="entry name" value="DNA/RNA_pol_sf"/>
</dbReference>
<dbReference type="PRINTS" id="PR01365">
    <property type="entry name" value="TELOMERASERT"/>
</dbReference>
<accession>A0A2K1QZU0</accession>
<proteinExistence type="inferred from homology"/>
<dbReference type="SUPFAM" id="SSF56672">
    <property type="entry name" value="DNA/RNA polymerases"/>
    <property type="match status" value="1"/>
</dbReference>
<keyword evidence="7 13" id="KW-0479">Metal-binding</keyword>
<dbReference type="Proteomes" id="UP000243797">
    <property type="component" value="Unassembled WGS sequence"/>
</dbReference>
<dbReference type="GO" id="GO:0046872">
    <property type="term" value="F:metal ion binding"/>
    <property type="evidence" value="ECO:0007669"/>
    <property type="project" value="UniProtKB-KW"/>
</dbReference>
<keyword evidence="8 13" id="KW-0460">Magnesium</keyword>
<keyword evidence="4 13" id="KW-0158">Chromosome</keyword>
<dbReference type="GO" id="GO:0003720">
    <property type="term" value="F:telomerase activity"/>
    <property type="evidence" value="ECO:0007669"/>
    <property type="project" value="InterPro"/>
</dbReference>
<dbReference type="CDD" id="cd01648">
    <property type="entry name" value="TERT"/>
    <property type="match status" value="1"/>
</dbReference>
<evidence type="ECO:0000256" key="8">
    <source>
        <dbReference type="ARBA" id="ARBA00022842"/>
    </source>
</evidence>
<evidence type="ECO:0000313" key="16">
    <source>
        <dbReference type="EMBL" id="PNS20562.1"/>
    </source>
</evidence>
<dbReference type="AlphaFoldDB" id="A0A2K1QZU0"/>
<dbReference type="GO" id="GO:0000333">
    <property type="term" value="C:telomerase catalytic core complex"/>
    <property type="evidence" value="ECO:0007669"/>
    <property type="project" value="TreeGrafter"/>
</dbReference>
<evidence type="ECO:0000256" key="12">
    <source>
        <dbReference type="ARBA" id="ARBA00048173"/>
    </source>
</evidence>
<comment type="caution">
    <text evidence="16">The sequence shown here is derived from an EMBL/GenBank/DDBJ whole genome shotgun (WGS) entry which is preliminary data.</text>
</comment>
<dbReference type="InterPro" id="IPR003545">
    <property type="entry name" value="Telomerase_RT"/>
</dbReference>
<dbReference type="OrthoDB" id="289721at2759"/>
<feature type="domain" description="Reverse transcriptase" evidence="15">
    <location>
        <begin position="572"/>
        <end position="905"/>
    </location>
</feature>
<dbReference type="GO" id="GO:0070034">
    <property type="term" value="F:telomerase RNA binding"/>
    <property type="evidence" value="ECO:0007669"/>
    <property type="project" value="TreeGrafter"/>
</dbReference>
<evidence type="ECO:0000256" key="3">
    <source>
        <dbReference type="ARBA" id="ARBA00016182"/>
    </source>
</evidence>
<evidence type="ECO:0000259" key="15">
    <source>
        <dbReference type="PROSITE" id="PS50878"/>
    </source>
</evidence>
<dbReference type="Gene3D" id="1.10.132.70">
    <property type="match status" value="1"/>
</dbReference>
<dbReference type="EMBL" id="NKHZ01000025">
    <property type="protein sequence ID" value="PNS20562.1"/>
    <property type="molecule type" value="Genomic_DNA"/>
</dbReference>
<evidence type="ECO:0000256" key="10">
    <source>
        <dbReference type="ARBA" id="ARBA00022918"/>
    </source>
</evidence>
<protein>
    <recommendedName>
        <fullName evidence="3 13">Telomerase reverse transcriptase</fullName>
        <ecNumber evidence="2 13">2.7.7.49</ecNumber>
    </recommendedName>
    <alternativeName>
        <fullName evidence="13">Telomerase catalytic subunit</fullName>
    </alternativeName>
</protein>
<dbReference type="InParanoid" id="A0A2K1QZU0"/>
<dbReference type="STRING" id="2082308.A0A2K1QZU0"/>
<dbReference type="SMART" id="SM00975">
    <property type="entry name" value="Telomerase_RBD"/>
    <property type="match status" value="1"/>
</dbReference>
<comment type="catalytic activity">
    <reaction evidence="12 13">
        <text>DNA(n) + a 2'-deoxyribonucleoside 5'-triphosphate = DNA(n+1) + diphosphate</text>
        <dbReference type="Rhea" id="RHEA:22508"/>
        <dbReference type="Rhea" id="RHEA-COMP:17339"/>
        <dbReference type="Rhea" id="RHEA-COMP:17340"/>
        <dbReference type="ChEBI" id="CHEBI:33019"/>
        <dbReference type="ChEBI" id="CHEBI:61560"/>
        <dbReference type="ChEBI" id="CHEBI:173112"/>
        <dbReference type="EC" id="2.7.7.49"/>
    </reaction>
</comment>
<evidence type="ECO:0000256" key="11">
    <source>
        <dbReference type="ARBA" id="ARBA00023242"/>
    </source>
</evidence>
<dbReference type="PANTHER" id="PTHR12066:SF0">
    <property type="entry name" value="TELOMERASE REVERSE TRANSCRIPTASE"/>
    <property type="match status" value="1"/>
</dbReference>
<evidence type="ECO:0000256" key="7">
    <source>
        <dbReference type="ARBA" id="ARBA00022723"/>
    </source>
</evidence>
<dbReference type="EC" id="2.7.7.49" evidence="2 13"/>
<evidence type="ECO:0000256" key="2">
    <source>
        <dbReference type="ARBA" id="ARBA00012493"/>
    </source>
</evidence>
<organism evidence="16 17">
    <name type="scientific">Sphaceloma murrayae</name>
    <dbReference type="NCBI Taxonomy" id="2082308"/>
    <lineage>
        <taxon>Eukaryota</taxon>
        <taxon>Fungi</taxon>
        <taxon>Dikarya</taxon>
        <taxon>Ascomycota</taxon>
        <taxon>Pezizomycotina</taxon>
        <taxon>Dothideomycetes</taxon>
        <taxon>Dothideomycetidae</taxon>
        <taxon>Myriangiales</taxon>
        <taxon>Elsinoaceae</taxon>
        <taxon>Sphaceloma</taxon>
    </lineage>
</organism>
<dbReference type="GO" id="GO:0042162">
    <property type="term" value="F:telomeric DNA binding"/>
    <property type="evidence" value="ECO:0007669"/>
    <property type="project" value="TreeGrafter"/>
</dbReference>
<keyword evidence="10 13" id="KW-0695">RNA-directed DNA polymerase</keyword>
<dbReference type="InterPro" id="IPR021891">
    <property type="entry name" value="Telomerase_RBD"/>
</dbReference>
<evidence type="ECO:0000256" key="9">
    <source>
        <dbReference type="ARBA" id="ARBA00022895"/>
    </source>
</evidence>
<evidence type="ECO:0000256" key="6">
    <source>
        <dbReference type="ARBA" id="ARBA00022695"/>
    </source>
</evidence>
<dbReference type="GO" id="GO:0007004">
    <property type="term" value="P:telomere maintenance via telomerase"/>
    <property type="evidence" value="ECO:0007669"/>
    <property type="project" value="TreeGrafter"/>
</dbReference>
<evidence type="ECO:0000256" key="4">
    <source>
        <dbReference type="ARBA" id="ARBA00022454"/>
    </source>
</evidence>
<comment type="subcellular location">
    <subcellularLocation>
        <location evidence="13">Nucleus</location>
    </subcellularLocation>
    <subcellularLocation>
        <location evidence="13">Chromosome</location>
        <location evidence="13">Telomere</location>
    </subcellularLocation>
</comment>
<evidence type="ECO:0000256" key="1">
    <source>
        <dbReference type="ARBA" id="ARBA00008001"/>
    </source>
</evidence>
<keyword evidence="11 13" id="KW-0539">Nucleus</keyword>
<keyword evidence="6 13" id="KW-0548">Nucleotidyltransferase</keyword>
<comment type="similarity">
    <text evidence="1 13">Belongs to the reverse transcriptase family. Telomerase subfamily.</text>
</comment>
<comment type="function">
    <text evidence="13">Telomerase is a ribonucleoprotein enzyme essential for the replication of chromosome termini in most eukaryotes. It elongates telomeres. It is a reverse transcriptase that adds simple sequence repeats to chromosome ends by copying a template sequence within the RNA component of the enzyme.</text>
</comment>
<keyword evidence="17" id="KW-1185">Reference proteome</keyword>
<feature type="region of interest" description="Disordered" evidence="14">
    <location>
        <begin position="1073"/>
        <end position="1097"/>
    </location>
</feature>
<name>A0A2K1QZU0_9PEZI</name>
<dbReference type="FunCoup" id="A0A2K1QZU0">
    <property type="interactions" value="285"/>
</dbReference>
<dbReference type="Gene3D" id="1.10.357.90">
    <property type="match status" value="1"/>
</dbReference>
<reference evidence="16 17" key="1">
    <citation type="submission" date="2017-06" db="EMBL/GenBank/DDBJ databases">
        <title>Draft genome sequence of a variant of Elsinoe murrayae.</title>
        <authorList>
            <person name="Cheng Q."/>
        </authorList>
    </citation>
    <scope>NUCLEOTIDE SEQUENCE [LARGE SCALE GENOMIC DNA]</scope>
    <source>
        <strain evidence="16 17">CQ-2017a</strain>
    </source>
</reference>
<dbReference type="InterPro" id="IPR000477">
    <property type="entry name" value="RT_dom"/>
</dbReference>
<evidence type="ECO:0000256" key="14">
    <source>
        <dbReference type="SAM" id="MobiDB-lite"/>
    </source>
</evidence>
<dbReference type="PANTHER" id="PTHR12066">
    <property type="entry name" value="TELOMERASE REVERSE TRANSCRIPTASE"/>
    <property type="match status" value="1"/>
</dbReference>
<dbReference type="Gene3D" id="3.30.70.2630">
    <property type="match status" value="1"/>
</dbReference>
<keyword evidence="9 13" id="KW-0779">Telomere</keyword>
<feature type="compositionally biased region" description="Polar residues" evidence="14">
    <location>
        <begin position="1087"/>
        <end position="1097"/>
    </location>
</feature>
<evidence type="ECO:0000313" key="17">
    <source>
        <dbReference type="Proteomes" id="UP000243797"/>
    </source>
</evidence>
<gene>
    <name evidence="16" type="ORF">CAC42_6012</name>
</gene>
<evidence type="ECO:0000256" key="5">
    <source>
        <dbReference type="ARBA" id="ARBA00022679"/>
    </source>
</evidence>